<evidence type="ECO:0000256" key="11">
    <source>
        <dbReference type="PIRSR" id="PIRSR500134-3"/>
    </source>
</evidence>
<proteinExistence type="inferred from homology"/>
<dbReference type="PANTHER" id="PTHR43750:SF3">
    <property type="entry name" value="UDP-GLUCOSE 6-DEHYDROGENASE TUAD"/>
    <property type="match status" value="1"/>
</dbReference>
<evidence type="ECO:0000256" key="6">
    <source>
        <dbReference type="ARBA" id="ARBA00023027"/>
    </source>
</evidence>
<feature type="binding site" evidence="10">
    <location>
        <position position="209"/>
    </location>
    <ligand>
        <name>substrate</name>
    </ligand>
</feature>
<dbReference type="Pfam" id="PF03721">
    <property type="entry name" value="UDPG_MGDP_dh_N"/>
    <property type="match status" value="1"/>
</dbReference>
<dbReference type="Proteomes" id="UP000596827">
    <property type="component" value="Unassembled WGS sequence"/>
</dbReference>
<dbReference type="NCBIfam" id="TIGR03026">
    <property type="entry name" value="NDP-sugDHase"/>
    <property type="match status" value="1"/>
</dbReference>
<feature type="domain" description="UDP-glucose/GDP-mannose dehydrogenase C-terminal" evidence="12">
    <location>
        <begin position="331"/>
        <end position="431"/>
    </location>
</feature>
<dbReference type="SUPFAM" id="SSF52413">
    <property type="entry name" value="UDP-glucose/GDP-mannose dehydrogenase C-terminal domain"/>
    <property type="match status" value="1"/>
</dbReference>
<feature type="active site" description="Nucleophile" evidence="9">
    <location>
        <position position="278"/>
    </location>
</feature>
<evidence type="ECO:0000256" key="1">
    <source>
        <dbReference type="ARBA" id="ARBA00004701"/>
    </source>
</evidence>
<keyword evidence="14" id="KW-1185">Reference proteome</keyword>
<organism evidence="13 14">
    <name type="scientific">Ramlibacter albus</name>
    <dbReference type="NCBI Taxonomy" id="2079448"/>
    <lineage>
        <taxon>Bacteria</taxon>
        <taxon>Pseudomonadati</taxon>
        <taxon>Pseudomonadota</taxon>
        <taxon>Betaproteobacteria</taxon>
        <taxon>Burkholderiales</taxon>
        <taxon>Comamonadaceae</taxon>
        <taxon>Ramlibacter</taxon>
    </lineage>
</organism>
<accession>A0A923M596</accession>
<evidence type="ECO:0000256" key="5">
    <source>
        <dbReference type="ARBA" id="ARBA00023002"/>
    </source>
</evidence>
<evidence type="ECO:0000313" key="14">
    <source>
        <dbReference type="Proteomes" id="UP000596827"/>
    </source>
</evidence>
<evidence type="ECO:0000256" key="4">
    <source>
        <dbReference type="ARBA" id="ARBA00015132"/>
    </source>
</evidence>
<evidence type="ECO:0000313" key="13">
    <source>
        <dbReference type="EMBL" id="MBC5763630.1"/>
    </source>
</evidence>
<dbReference type="Pfam" id="PF03720">
    <property type="entry name" value="UDPG_MGDP_dh_C"/>
    <property type="match status" value="1"/>
</dbReference>
<feature type="binding site" evidence="11">
    <location>
        <position position="281"/>
    </location>
    <ligand>
        <name>NAD(+)</name>
        <dbReference type="ChEBI" id="CHEBI:57540"/>
    </ligand>
</feature>
<feature type="binding site" evidence="11">
    <location>
        <position position="122"/>
    </location>
    <ligand>
        <name>NAD(+)</name>
        <dbReference type="ChEBI" id="CHEBI:57540"/>
    </ligand>
</feature>
<dbReference type="SUPFAM" id="SSF51735">
    <property type="entry name" value="NAD(P)-binding Rossmann-fold domains"/>
    <property type="match status" value="1"/>
</dbReference>
<dbReference type="Gene3D" id="1.20.5.100">
    <property type="entry name" value="Cytochrome c1, transmembrane anchor, C-terminal"/>
    <property type="match status" value="1"/>
</dbReference>
<dbReference type="AlphaFoldDB" id="A0A923M596"/>
<dbReference type="PIRSF" id="PIRSF500134">
    <property type="entry name" value="UDPglc_DH_bac"/>
    <property type="match status" value="1"/>
</dbReference>
<feature type="binding site" evidence="10">
    <location>
        <position position="338"/>
    </location>
    <ligand>
        <name>substrate</name>
    </ligand>
</feature>
<comment type="catalytic activity">
    <reaction evidence="7 8">
        <text>UDP-alpha-D-glucose + 2 NAD(+) + H2O = UDP-alpha-D-glucuronate + 2 NADH + 3 H(+)</text>
        <dbReference type="Rhea" id="RHEA:23596"/>
        <dbReference type="ChEBI" id="CHEBI:15377"/>
        <dbReference type="ChEBI" id="CHEBI:15378"/>
        <dbReference type="ChEBI" id="CHEBI:57540"/>
        <dbReference type="ChEBI" id="CHEBI:57945"/>
        <dbReference type="ChEBI" id="CHEBI:58052"/>
        <dbReference type="ChEBI" id="CHEBI:58885"/>
        <dbReference type="EC" id="1.1.1.22"/>
    </reaction>
</comment>
<evidence type="ECO:0000256" key="7">
    <source>
        <dbReference type="ARBA" id="ARBA00047473"/>
    </source>
</evidence>
<feature type="binding site" evidence="10">
    <location>
        <position position="275"/>
    </location>
    <ligand>
        <name>substrate</name>
    </ligand>
</feature>
<feature type="binding site" evidence="11">
    <location>
        <position position="35"/>
    </location>
    <ligand>
        <name>NAD(+)</name>
        <dbReference type="ChEBI" id="CHEBI:57540"/>
    </ligand>
</feature>
<dbReference type="EC" id="1.1.1.22" evidence="3 8"/>
<feature type="binding site" evidence="10">
    <location>
        <begin position="267"/>
        <end position="271"/>
    </location>
    <ligand>
        <name>substrate</name>
    </ligand>
</feature>
<dbReference type="InterPro" id="IPR028357">
    <property type="entry name" value="UDPglc_DH_bac"/>
</dbReference>
<evidence type="ECO:0000256" key="9">
    <source>
        <dbReference type="PIRSR" id="PIRSR500134-1"/>
    </source>
</evidence>
<dbReference type="InterPro" id="IPR036220">
    <property type="entry name" value="UDP-Glc/GDP-Man_DH_C_sf"/>
</dbReference>
<comment type="caution">
    <text evidence="13">The sequence shown here is derived from an EMBL/GenBank/DDBJ whole genome shotgun (WGS) entry which is preliminary data.</text>
</comment>
<dbReference type="GO" id="GO:0003979">
    <property type="term" value="F:UDP-glucose 6-dehydrogenase activity"/>
    <property type="evidence" value="ECO:0007669"/>
    <property type="project" value="UniProtKB-EC"/>
</dbReference>
<reference evidence="13" key="1">
    <citation type="submission" date="2020-08" db="EMBL/GenBank/DDBJ databases">
        <title>Ramlibacter sp. GTP1 16S ribosomal RNA gene genome sequencing and assembly.</title>
        <authorList>
            <person name="Kang M."/>
        </authorList>
    </citation>
    <scope>NUCLEOTIDE SEQUENCE</scope>
    <source>
        <strain evidence="13">GTP1</strain>
    </source>
</reference>
<dbReference type="SUPFAM" id="SSF48179">
    <property type="entry name" value="6-phosphogluconate dehydrogenase C-terminal domain-like"/>
    <property type="match status" value="1"/>
</dbReference>
<dbReference type="PANTHER" id="PTHR43750">
    <property type="entry name" value="UDP-GLUCOSE 6-DEHYDROGENASE TUAD"/>
    <property type="match status" value="1"/>
</dbReference>
<evidence type="ECO:0000256" key="2">
    <source>
        <dbReference type="ARBA" id="ARBA00006601"/>
    </source>
</evidence>
<dbReference type="Gene3D" id="3.40.50.720">
    <property type="entry name" value="NAD(P)-binding Rossmann-like Domain"/>
    <property type="match status" value="2"/>
</dbReference>
<protein>
    <recommendedName>
        <fullName evidence="4 8">UDP-glucose 6-dehydrogenase</fullName>
        <ecNumber evidence="3 8">1.1.1.22</ecNumber>
    </recommendedName>
</protein>
<comment type="similarity">
    <text evidence="2 8">Belongs to the UDP-glucose/GDP-mannose dehydrogenase family.</text>
</comment>
<dbReference type="InterPro" id="IPR017476">
    <property type="entry name" value="UDP-Glc/GDP-Man"/>
</dbReference>
<name>A0A923M596_9BURK</name>
<sequence>MKVVVVGTGYVGLVSGVGLAEIGHEVVCVDVDQAKVESIRRGEPPIHEEGLPALLKKQVDAGRLTASTDLGAALAGADVSLIAVGTPFDGSVIDLQYVKQAATDIGRHLPKGRYHVVCVKSTVVPGTTSDVVGPLVEAASGLVAGRDFGLCMNPEFLAEGTAVKDFMNPDRIVIGTREARTESVMRELYAPFARTEVVVTTPSTAEMGKYTANALLATLISFSNEIADLCSRCGDVDVVDVLRTVYLDRRISPVTPQGRVSPGVLAFLHPGTGFGGSCFPKDLKALAAFGSAKGAMPGILDAVIARNRLQPGVLVDLAKQRLGSLAGRRIAVLGLAFKPGTDDIRESPAVPVIRMLLDEQATVVAHDPIAIEPTSRVLSSPRLSFTGSLEDALQGADAALLVTSWPQYKELPQLLRGKDIPLVDGRRFISPADLPAYEGIGRARS</sequence>
<comment type="pathway">
    <text evidence="1">Nucleotide-sugar biosynthesis; UDP-alpha-D-glucuronate biosynthesis; UDP-alpha-D-glucuronate from UDP-alpha-D-glucose: step 1/1.</text>
</comment>
<dbReference type="GO" id="GO:0000271">
    <property type="term" value="P:polysaccharide biosynthetic process"/>
    <property type="evidence" value="ECO:0007669"/>
    <property type="project" value="InterPro"/>
</dbReference>
<feature type="binding site" evidence="11">
    <location>
        <position position="30"/>
    </location>
    <ligand>
        <name>NAD(+)</name>
        <dbReference type="ChEBI" id="CHEBI:57540"/>
    </ligand>
</feature>
<dbReference type="InterPro" id="IPR001732">
    <property type="entry name" value="UDP-Glc/GDP-Man_DH_N"/>
</dbReference>
<keyword evidence="6 8" id="KW-0520">NAD</keyword>
<evidence type="ECO:0000256" key="3">
    <source>
        <dbReference type="ARBA" id="ARBA00012954"/>
    </source>
</evidence>
<dbReference type="Pfam" id="PF00984">
    <property type="entry name" value="UDPG_MGDP_dh"/>
    <property type="match status" value="1"/>
</dbReference>
<feature type="binding site" evidence="11">
    <location>
        <position position="159"/>
    </location>
    <ligand>
        <name>NAD(+)</name>
        <dbReference type="ChEBI" id="CHEBI:57540"/>
    </ligand>
</feature>
<dbReference type="PIRSF" id="PIRSF000124">
    <property type="entry name" value="UDPglc_GDPman_dh"/>
    <property type="match status" value="1"/>
</dbReference>
<dbReference type="GO" id="GO:0051287">
    <property type="term" value="F:NAD binding"/>
    <property type="evidence" value="ECO:0007669"/>
    <property type="project" value="InterPro"/>
</dbReference>
<dbReference type="SMART" id="SM00984">
    <property type="entry name" value="UDPG_MGDP_dh_C"/>
    <property type="match status" value="1"/>
</dbReference>
<feature type="binding site" evidence="11">
    <location>
        <position position="345"/>
    </location>
    <ligand>
        <name>NAD(+)</name>
        <dbReference type="ChEBI" id="CHEBI:57540"/>
    </ligand>
</feature>
<keyword evidence="5 8" id="KW-0560">Oxidoreductase</keyword>
<dbReference type="InterPro" id="IPR014026">
    <property type="entry name" value="UDP-Glc/GDP-Man_DH_dimer"/>
</dbReference>
<evidence type="ECO:0000256" key="10">
    <source>
        <dbReference type="PIRSR" id="PIRSR500134-2"/>
    </source>
</evidence>
<dbReference type="InterPro" id="IPR008927">
    <property type="entry name" value="6-PGluconate_DH-like_C_sf"/>
</dbReference>
<dbReference type="RefSeq" id="WP_187080069.1">
    <property type="nucleotide sequence ID" value="NZ_JACORU010000001.1"/>
</dbReference>
<dbReference type="InterPro" id="IPR036291">
    <property type="entry name" value="NAD(P)-bd_dom_sf"/>
</dbReference>
<evidence type="ECO:0000256" key="8">
    <source>
        <dbReference type="PIRNR" id="PIRNR000124"/>
    </source>
</evidence>
<feature type="binding site" evidence="10">
    <location>
        <begin position="156"/>
        <end position="159"/>
    </location>
    <ligand>
        <name>substrate</name>
    </ligand>
</feature>
<dbReference type="InterPro" id="IPR014027">
    <property type="entry name" value="UDP-Glc/GDP-Man_DH_C"/>
</dbReference>
<dbReference type="EMBL" id="JACORU010000001">
    <property type="protein sequence ID" value="MBC5763630.1"/>
    <property type="molecule type" value="Genomic_DNA"/>
</dbReference>
<feature type="binding site" evidence="11">
    <location>
        <position position="86"/>
    </location>
    <ligand>
        <name>NAD(+)</name>
        <dbReference type="ChEBI" id="CHEBI:57540"/>
    </ligand>
</feature>
<evidence type="ECO:0000259" key="12">
    <source>
        <dbReference type="SMART" id="SM00984"/>
    </source>
</evidence>
<gene>
    <name evidence="13" type="ORF">H8R02_04165</name>
</gene>